<evidence type="ECO:0000313" key="3">
    <source>
        <dbReference type="Proteomes" id="UP001140513"/>
    </source>
</evidence>
<dbReference type="RefSeq" id="XP_056076942.1">
    <property type="nucleotide sequence ID" value="XM_056210120.1"/>
</dbReference>
<dbReference type="GeneID" id="80904837"/>
<protein>
    <submittedName>
        <fullName evidence="2">Uncharacterized protein</fullName>
    </submittedName>
</protein>
<feature type="region of interest" description="Disordered" evidence="1">
    <location>
        <begin position="1"/>
        <end position="30"/>
    </location>
</feature>
<evidence type="ECO:0000313" key="2">
    <source>
        <dbReference type="EMBL" id="KAJ4360740.1"/>
    </source>
</evidence>
<dbReference type="EMBL" id="JAPEUX010000001">
    <property type="protein sequence ID" value="KAJ4360740.1"/>
    <property type="molecule type" value="Genomic_DNA"/>
</dbReference>
<accession>A0A9W9CGM3</accession>
<organism evidence="2 3">
    <name type="scientific">Didymosphaeria variabile</name>
    <dbReference type="NCBI Taxonomy" id="1932322"/>
    <lineage>
        <taxon>Eukaryota</taxon>
        <taxon>Fungi</taxon>
        <taxon>Dikarya</taxon>
        <taxon>Ascomycota</taxon>
        <taxon>Pezizomycotina</taxon>
        <taxon>Dothideomycetes</taxon>
        <taxon>Pleosporomycetidae</taxon>
        <taxon>Pleosporales</taxon>
        <taxon>Massarineae</taxon>
        <taxon>Didymosphaeriaceae</taxon>
        <taxon>Didymosphaeria</taxon>
    </lineage>
</organism>
<dbReference type="Proteomes" id="UP001140513">
    <property type="component" value="Unassembled WGS sequence"/>
</dbReference>
<dbReference type="OrthoDB" id="3799541at2759"/>
<evidence type="ECO:0000256" key="1">
    <source>
        <dbReference type="SAM" id="MobiDB-lite"/>
    </source>
</evidence>
<name>A0A9W9CGM3_9PLEO</name>
<sequence>MKARTPPNFSRPRRQAEYSLFPKEGSGNSRRDAQFRAEMMALRAKQEVNYRAKMRAMPPSQHEPTDYQYMGSKKLQRKTCAKHDEIGCCVVIVGKNVENATHGASYSKVIDSADSGKKKYIFKSMATLSA</sequence>
<dbReference type="AlphaFoldDB" id="A0A9W9CGM3"/>
<keyword evidence="3" id="KW-1185">Reference proteome</keyword>
<gene>
    <name evidence="2" type="ORF">N0V89_001307</name>
</gene>
<reference evidence="2" key="1">
    <citation type="submission" date="2022-10" db="EMBL/GenBank/DDBJ databases">
        <title>Tapping the CABI collections for fungal endophytes: first genome assemblies for Collariella, Neodidymelliopsis, Ascochyta clinopodiicola, Didymella pomorum, Didymosphaeria variabile, Neocosmospora piperis and Neocucurbitaria cava.</title>
        <authorList>
            <person name="Hill R."/>
        </authorList>
    </citation>
    <scope>NUCLEOTIDE SEQUENCE</scope>
    <source>
        <strain evidence="2">IMI 356815</strain>
    </source>
</reference>
<proteinExistence type="predicted"/>
<comment type="caution">
    <text evidence="2">The sequence shown here is derived from an EMBL/GenBank/DDBJ whole genome shotgun (WGS) entry which is preliminary data.</text>
</comment>